<dbReference type="GO" id="GO:0006955">
    <property type="term" value="P:immune response"/>
    <property type="evidence" value="ECO:0007669"/>
    <property type="project" value="InterPro"/>
</dbReference>
<dbReference type="PRINTS" id="PR00264">
    <property type="entry name" value="INTERLEUKIN1"/>
</dbReference>
<evidence type="ECO:0000313" key="14">
    <source>
        <dbReference type="Proteomes" id="UP000265140"/>
    </source>
</evidence>
<dbReference type="AlphaFoldDB" id="A0A3P8XJI6"/>
<dbReference type="GO" id="GO:0005149">
    <property type="term" value="F:interleukin-1 receptor binding"/>
    <property type="evidence" value="ECO:0007669"/>
    <property type="project" value="UniProtKB-UniRule"/>
</dbReference>
<dbReference type="GeneTree" id="ENSGT00950000182943"/>
<dbReference type="SMART" id="SM00125">
    <property type="entry name" value="IL1"/>
    <property type="match status" value="1"/>
</dbReference>
<dbReference type="Bgee" id="ENSELUG00000005839">
    <property type="expression patterns" value="Expressed in nose and 13 other cell types or tissues"/>
</dbReference>
<evidence type="ECO:0000256" key="1">
    <source>
        <dbReference type="ARBA" id="ARBA00004371"/>
    </source>
</evidence>
<dbReference type="GO" id="GO:0005125">
    <property type="term" value="F:cytokine activity"/>
    <property type="evidence" value="ECO:0007669"/>
    <property type="project" value="UniProtKB-UniRule"/>
</dbReference>
<dbReference type="InterPro" id="IPR000975">
    <property type="entry name" value="IL-1_fam"/>
</dbReference>
<keyword evidence="11" id="KW-0497">Mitogen</keyword>
<comment type="similarity">
    <text evidence="4 12">Belongs to the IL-1 family.</text>
</comment>
<reference evidence="13" key="2">
    <citation type="submission" date="2020-02" db="EMBL/GenBank/DDBJ databases">
        <title>Esox lucius (northern pike) genome, fEsoLuc1, primary haplotype.</title>
        <authorList>
            <person name="Myers G."/>
            <person name="Karagic N."/>
            <person name="Meyer A."/>
            <person name="Pippel M."/>
            <person name="Reichard M."/>
            <person name="Winkler S."/>
            <person name="Tracey A."/>
            <person name="Sims Y."/>
            <person name="Howe K."/>
            <person name="Rhie A."/>
            <person name="Formenti G."/>
            <person name="Durbin R."/>
            <person name="Fedrigo O."/>
            <person name="Jarvis E.D."/>
        </authorList>
    </citation>
    <scope>NUCLEOTIDE SEQUENCE [LARGE SCALE GENOMIC DNA]</scope>
</reference>
<dbReference type="GO" id="GO:0051781">
    <property type="term" value="P:positive regulation of cell division"/>
    <property type="evidence" value="ECO:0007669"/>
    <property type="project" value="UniProtKB-KW"/>
</dbReference>
<comment type="subcellular location">
    <subcellularLocation>
        <location evidence="2">Cytoplasm</location>
        <location evidence="2">Cytosol</location>
    </subcellularLocation>
    <subcellularLocation>
        <location evidence="1">Lysosome</location>
    </subcellularLocation>
    <subcellularLocation>
        <location evidence="3">Secreted</location>
        <location evidence="3">Extracellular exosome</location>
    </subcellularLocation>
</comment>
<evidence type="ECO:0000256" key="12">
    <source>
        <dbReference type="RuleBase" id="RU003753"/>
    </source>
</evidence>
<dbReference type="PRINTS" id="PR01357">
    <property type="entry name" value="INTRLEUKN1AB"/>
</dbReference>
<reference evidence="14" key="1">
    <citation type="journal article" date="2014" name="PLoS ONE">
        <title>The genome and linkage map of the northern pike (Esox lucius): conserved synteny revealed between the salmonid sister group and the Neoteleostei.</title>
        <authorList>
            <person name="Rondeau E.B."/>
            <person name="Minkley D.R."/>
            <person name="Leong J.S."/>
            <person name="Messmer A.M."/>
            <person name="Jantzen J.R."/>
            <person name="von Schalburg K.R."/>
            <person name="Lemon C."/>
            <person name="Bird N.H."/>
            <person name="Koop B.F."/>
        </authorList>
    </citation>
    <scope>NUCLEOTIDE SEQUENCE</scope>
</reference>
<accession>A0A3P8XJI6</accession>
<keyword evidence="9" id="KW-0395">Inflammatory response</keyword>
<dbReference type="Ensembl" id="ENSELUT00000011865.3">
    <property type="protein sequence ID" value="ENSELUP00000004726.2"/>
    <property type="gene ID" value="ENSELUG00000005839.3"/>
</dbReference>
<dbReference type="CDD" id="cd23296">
    <property type="entry name" value="beta-trefoil_IL1B"/>
    <property type="match status" value="1"/>
</dbReference>
<evidence type="ECO:0000256" key="8">
    <source>
        <dbReference type="ARBA" id="ARBA00022620"/>
    </source>
</evidence>
<dbReference type="Proteomes" id="UP000265140">
    <property type="component" value="Chromosome 13"/>
</dbReference>
<evidence type="ECO:0000256" key="3">
    <source>
        <dbReference type="ARBA" id="ARBA00004550"/>
    </source>
</evidence>
<name>A0A3P8XJI6_ESOLU</name>
<dbReference type="GO" id="GO:0010628">
    <property type="term" value="P:positive regulation of gene expression"/>
    <property type="evidence" value="ECO:0007669"/>
    <property type="project" value="TreeGrafter"/>
</dbReference>
<dbReference type="GO" id="GO:0005764">
    <property type="term" value="C:lysosome"/>
    <property type="evidence" value="ECO:0007669"/>
    <property type="project" value="UniProtKB-SubCell"/>
</dbReference>
<keyword evidence="5" id="KW-0963">Cytoplasm</keyword>
<dbReference type="GO" id="GO:0001660">
    <property type="term" value="P:fever generation"/>
    <property type="evidence" value="ECO:0007669"/>
    <property type="project" value="UniProtKB-KW"/>
</dbReference>
<dbReference type="GO" id="GO:0005615">
    <property type="term" value="C:extracellular space"/>
    <property type="evidence" value="ECO:0007669"/>
    <property type="project" value="UniProtKB-KW"/>
</dbReference>
<evidence type="ECO:0000256" key="4">
    <source>
        <dbReference type="ARBA" id="ARBA00010448"/>
    </source>
</evidence>
<evidence type="ECO:0000256" key="2">
    <source>
        <dbReference type="ARBA" id="ARBA00004514"/>
    </source>
</evidence>
<dbReference type="PRINTS" id="PR01359">
    <property type="entry name" value="INTRLEUKIN1B"/>
</dbReference>
<dbReference type="RefSeq" id="XP_010867213.2">
    <property type="nucleotide sequence ID" value="XM_010868911.4"/>
</dbReference>
<evidence type="ECO:0000256" key="5">
    <source>
        <dbReference type="ARBA" id="ARBA00022490"/>
    </source>
</evidence>
<dbReference type="GO" id="GO:0019221">
    <property type="term" value="P:cytokine-mediated signaling pathway"/>
    <property type="evidence" value="ECO:0007669"/>
    <property type="project" value="TreeGrafter"/>
</dbReference>
<reference evidence="13" key="3">
    <citation type="submission" date="2025-08" db="UniProtKB">
        <authorList>
            <consortium name="Ensembl"/>
        </authorList>
    </citation>
    <scope>IDENTIFICATION</scope>
</reference>
<evidence type="ECO:0000256" key="6">
    <source>
        <dbReference type="ARBA" id="ARBA00022514"/>
    </source>
</evidence>
<dbReference type="GO" id="GO:0048246">
    <property type="term" value="P:macrophage chemotaxis"/>
    <property type="evidence" value="ECO:0007669"/>
    <property type="project" value="TreeGrafter"/>
</dbReference>
<evidence type="ECO:0000256" key="10">
    <source>
        <dbReference type="ARBA" id="ARBA00023228"/>
    </source>
</evidence>
<keyword evidence="7 12" id="KW-0964">Secreted</keyword>
<dbReference type="GO" id="GO:1901222">
    <property type="term" value="P:regulation of non-canonical NF-kappaB signal transduction"/>
    <property type="evidence" value="ECO:0007669"/>
    <property type="project" value="TreeGrafter"/>
</dbReference>
<evidence type="ECO:0000256" key="7">
    <source>
        <dbReference type="ARBA" id="ARBA00022525"/>
    </source>
</evidence>
<dbReference type="STRING" id="8010.ENSELUP00000004726"/>
<dbReference type="Pfam" id="PF00340">
    <property type="entry name" value="IL1"/>
    <property type="match status" value="1"/>
</dbReference>
<keyword evidence="8" id="KW-0666">Pyrogen</keyword>
<dbReference type="GO" id="GO:0042119">
    <property type="term" value="P:neutrophil activation"/>
    <property type="evidence" value="ECO:0007669"/>
    <property type="project" value="TreeGrafter"/>
</dbReference>
<keyword evidence="6" id="KW-0202">Cytokine</keyword>
<organism evidence="13 14">
    <name type="scientific">Esox lucius</name>
    <name type="common">Northern pike</name>
    <dbReference type="NCBI Taxonomy" id="8010"/>
    <lineage>
        <taxon>Eukaryota</taxon>
        <taxon>Metazoa</taxon>
        <taxon>Chordata</taxon>
        <taxon>Craniata</taxon>
        <taxon>Vertebrata</taxon>
        <taxon>Euteleostomi</taxon>
        <taxon>Actinopterygii</taxon>
        <taxon>Neopterygii</taxon>
        <taxon>Teleostei</taxon>
        <taxon>Protacanthopterygii</taxon>
        <taxon>Esociformes</taxon>
        <taxon>Esocidae</taxon>
        <taxon>Esox</taxon>
    </lineage>
</organism>
<reference evidence="13" key="4">
    <citation type="submission" date="2025-09" db="UniProtKB">
        <authorList>
            <consortium name="Ensembl"/>
        </authorList>
    </citation>
    <scope>IDENTIFICATION</scope>
</reference>
<evidence type="ECO:0000256" key="9">
    <source>
        <dbReference type="ARBA" id="ARBA00023198"/>
    </source>
</evidence>
<evidence type="ECO:0000256" key="11">
    <source>
        <dbReference type="ARBA" id="ARBA00023246"/>
    </source>
</evidence>
<keyword evidence="14" id="KW-1185">Reference proteome</keyword>
<protein>
    <recommendedName>
        <fullName evidence="12">Interleukin-1</fullName>
    </recommendedName>
</protein>
<dbReference type="SUPFAM" id="SSF50353">
    <property type="entry name" value="Cytokine"/>
    <property type="match status" value="1"/>
</dbReference>
<dbReference type="Gene3D" id="2.80.10.50">
    <property type="match status" value="1"/>
</dbReference>
<sequence>MEFESTCLFIQNSSSIVPWSPRISEGIHLEVTKHPFTMRRMANLIIATERFKGSQKCSIGTEFRDQDLLNVLLEALDEQIVLEVEAPPPSFIQTSNSECDVTDTDNKSLVLEAMELHAILLQAGNNSRKVQLNLSAYVATVPSVVAGRPVALNIKGSNLYLSCSKSGDKPILQLEQVANKEQLNSISSQSEMVRFLFYRRDTGTDISTLESARFKDWFISTDKEDNAVVNMCNGPPSNRIITFNLQTPSKTS</sequence>
<dbReference type="InterPro" id="IPR008996">
    <property type="entry name" value="IL1/FGF"/>
</dbReference>
<evidence type="ECO:0000313" key="13">
    <source>
        <dbReference type="Ensembl" id="ENSELUP00000004726.2"/>
    </source>
</evidence>
<dbReference type="PANTHER" id="PTHR10078">
    <property type="entry name" value="INTERLEUKIN-1 FAMILY MEMBER"/>
    <property type="match status" value="1"/>
</dbReference>
<keyword evidence="10" id="KW-0458">Lysosome</keyword>
<dbReference type="OrthoDB" id="9449069at2759"/>
<proteinExistence type="inferred from homology"/>
<dbReference type="KEGG" id="els:105009489"/>
<dbReference type="GO" id="GO:0005829">
    <property type="term" value="C:cytosol"/>
    <property type="evidence" value="ECO:0007669"/>
    <property type="project" value="UniProtKB-SubCell"/>
</dbReference>
<dbReference type="GO" id="GO:0071222">
    <property type="term" value="P:cellular response to lipopolysaccharide"/>
    <property type="evidence" value="ECO:0007669"/>
    <property type="project" value="TreeGrafter"/>
</dbReference>
<dbReference type="PANTHER" id="PTHR10078:SF30">
    <property type="entry name" value="INTERLEUKIN-1 BETA"/>
    <property type="match status" value="1"/>
</dbReference>
<dbReference type="GeneID" id="105009489"/>